<dbReference type="EMBL" id="PDUD01000030">
    <property type="protein sequence ID" value="PHN03595.1"/>
    <property type="molecule type" value="Genomic_DNA"/>
</dbReference>
<protein>
    <submittedName>
        <fullName evidence="1">Uncharacterized protein</fullName>
    </submittedName>
</protein>
<proteinExistence type="predicted"/>
<gene>
    <name evidence="1" type="ORF">CRP01_25375</name>
</gene>
<dbReference type="Proteomes" id="UP000223913">
    <property type="component" value="Unassembled WGS sequence"/>
</dbReference>
<name>A0A2D0N517_FLAN2</name>
<accession>A0A2D0N517</accession>
<dbReference type="InterPro" id="IPR043746">
    <property type="entry name" value="DUF5691"/>
</dbReference>
<dbReference type="OrthoDB" id="262508at2"/>
<organism evidence="1 2">
    <name type="scientific">Flavilitoribacter nigricans (strain ATCC 23147 / DSM 23189 / NBRC 102662 / NCIMB 1420 / SS-2)</name>
    <name type="common">Lewinella nigricans</name>
    <dbReference type="NCBI Taxonomy" id="1122177"/>
    <lineage>
        <taxon>Bacteria</taxon>
        <taxon>Pseudomonadati</taxon>
        <taxon>Bacteroidota</taxon>
        <taxon>Saprospiria</taxon>
        <taxon>Saprospirales</taxon>
        <taxon>Lewinellaceae</taxon>
        <taxon>Flavilitoribacter</taxon>
    </lineage>
</organism>
<evidence type="ECO:0000313" key="2">
    <source>
        <dbReference type="Proteomes" id="UP000223913"/>
    </source>
</evidence>
<comment type="caution">
    <text evidence="1">The sequence shown here is derived from an EMBL/GenBank/DDBJ whole genome shotgun (WGS) entry which is preliminary data.</text>
</comment>
<dbReference type="Pfam" id="PF18944">
    <property type="entry name" value="DUF5691"/>
    <property type="match status" value="1"/>
</dbReference>
<dbReference type="AlphaFoldDB" id="A0A2D0N517"/>
<reference evidence="1 2" key="1">
    <citation type="submission" date="2017-10" db="EMBL/GenBank/DDBJ databases">
        <title>The draft genome sequence of Lewinella nigricans NBRC 102662.</title>
        <authorList>
            <person name="Wang K."/>
        </authorList>
    </citation>
    <scope>NUCLEOTIDE SEQUENCE [LARGE SCALE GENOMIC DNA]</scope>
    <source>
        <strain evidence="1 2">NBRC 102662</strain>
    </source>
</reference>
<dbReference type="RefSeq" id="WP_099152922.1">
    <property type="nucleotide sequence ID" value="NZ_PDUD01000030.1"/>
</dbReference>
<keyword evidence="2" id="KW-1185">Reference proteome</keyword>
<sequence length="510" mass="59301">MQLWEKILQLALLGSERSHLEPVVEENLRQYRVDPEDPLPQVILSGAAALHQVRRLRMPTSAYTDPLPEPSADETAYEELPSLSLQHLNQILSGRFRPALPEFVRLLVDHRLLLPAEFLPELLSDCLTDAALWQDVQPLLGDRADWLIEQHPQWRILKPRGLPERWPEAGHEERRLILGYLREREPKGALDLLVADWEQTPYRKKLDYLEILTTGLGSEDEVFLEQARTDSRKEVRMKAADLLAMIPDSQLIRRIFNELEPVFTLDKARNRLDIAMPKEVSEATAADGIQPGVRKGKRGGLKADWLFQCVSRIPARHWMERFGWTKEELIRYFDTTGRGDLLLAALGSAGLRFRDEELITDLIRYLAFKNGVVPEDLDWQALTRRIPVGDFQDMVETFLRQQPGLLEEKHLITRMLELGKQPWTESMSRQIIHGLKQWMAESKTFLWNLWHYKRLLETAGYCSPVALLDELAADWPMQSPVWNQWAPDVERMLRIMRFRKEMRTPLGELR</sequence>
<evidence type="ECO:0000313" key="1">
    <source>
        <dbReference type="EMBL" id="PHN03595.1"/>
    </source>
</evidence>